<sequence length="638" mass="68214">MTVHDGSMSHPEDRGPGGAESPSTAGRPAESGSAGGRSAGSSFQNGELAGSSFQNGELAGGSLQNGELAGGSLQNGGLAGSSVVRRVRGNDYRVLARPDQHFTPTLTVSVVVPAYGGQQQLDLVLAALARQTYPAELTEIIVVDNGSEPPLRLPAERPGLTRLIGCERPGRAAARNAGLAAVTGEVIHWLDSDVVLTPGAIEAHMRWHHAAPYVVVTGYIRFTEAELPAVLPADLEGHFEPAEPHAWIVDLVDRTDGLTASPQRPFSLHIGGATSVNARLIKAAGPMDDDLVLGQDTEMGYRLWQAGAVFVPEPAARAYHLGPTMRMRDKPSIDRVSHAFVADRIPAYRWLRGHPGRQWKVPYVTAVVDGTAGYDPVRASVDALLAGTVPDVSVLLTGPWDTLDRDRRAPLEDPVLELVLVHGHYEHEGRVHLATTGDGGGHAGGEAAVDPAVPYVLRLPAGWIPGEDTLARLLDLARDEGLGLVNVLLRESAEGVVTARLERAAAFARARLVAAPGEDLDDAVDTVSGVVWVDGETYGFTTEARTPVGRRGAYRAGIEARAEVERLTAEAERLRGQIAKWKEEAGRWRKSAVELRREVSTLRRRVAAAERAAQAQAQQGLRTMVSATKRALRKRLRG</sequence>
<evidence type="ECO:0000259" key="3">
    <source>
        <dbReference type="Pfam" id="PF00535"/>
    </source>
</evidence>
<gene>
    <name evidence="4" type="ORF">GCM10009733_035330</name>
</gene>
<dbReference type="InterPro" id="IPR001173">
    <property type="entry name" value="Glyco_trans_2-like"/>
</dbReference>
<feature type="region of interest" description="Disordered" evidence="2">
    <location>
        <begin position="1"/>
        <end position="58"/>
    </location>
</feature>
<organism evidence="4 5">
    <name type="scientific">Nonomuraea maheshkhaliensis</name>
    <dbReference type="NCBI Taxonomy" id="419590"/>
    <lineage>
        <taxon>Bacteria</taxon>
        <taxon>Bacillati</taxon>
        <taxon>Actinomycetota</taxon>
        <taxon>Actinomycetes</taxon>
        <taxon>Streptosporangiales</taxon>
        <taxon>Streptosporangiaceae</taxon>
        <taxon>Nonomuraea</taxon>
    </lineage>
</organism>
<dbReference type="Pfam" id="PF00535">
    <property type="entry name" value="Glycos_transf_2"/>
    <property type="match status" value="1"/>
</dbReference>
<comment type="caution">
    <text evidence="4">The sequence shown here is derived from an EMBL/GenBank/DDBJ whole genome shotgun (WGS) entry which is preliminary data.</text>
</comment>
<evidence type="ECO:0000313" key="5">
    <source>
        <dbReference type="Proteomes" id="UP001500064"/>
    </source>
</evidence>
<dbReference type="PANTHER" id="PTHR43685">
    <property type="entry name" value="GLYCOSYLTRANSFERASE"/>
    <property type="match status" value="1"/>
</dbReference>
<evidence type="ECO:0000313" key="4">
    <source>
        <dbReference type="EMBL" id="GAA1635173.1"/>
    </source>
</evidence>
<dbReference type="InterPro" id="IPR050834">
    <property type="entry name" value="Glycosyltransf_2"/>
</dbReference>
<feature type="domain" description="Glycosyltransferase 2-like" evidence="3">
    <location>
        <begin position="109"/>
        <end position="223"/>
    </location>
</feature>
<protein>
    <recommendedName>
        <fullName evidence="3">Glycosyltransferase 2-like domain-containing protein</fullName>
    </recommendedName>
</protein>
<dbReference type="PANTHER" id="PTHR43685:SF3">
    <property type="entry name" value="SLR2126 PROTEIN"/>
    <property type="match status" value="1"/>
</dbReference>
<reference evidence="4 5" key="1">
    <citation type="journal article" date="2019" name="Int. J. Syst. Evol. Microbiol.">
        <title>The Global Catalogue of Microorganisms (GCM) 10K type strain sequencing project: providing services to taxonomists for standard genome sequencing and annotation.</title>
        <authorList>
            <consortium name="The Broad Institute Genomics Platform"/>
            <consortium name="The Broad Institute Genome Sequencing Center for Infectious Disease"/>
            <person name="Wu L."/>
            <person name="Ma J."/>
        </authorList>
    </citation>
    <scope>NUCLEOTIDE SEQUENCE [LARGE SCALE GENOMIC DNA]</scope>
    <source>
        <strain evidence="4 5">JCM 13929</strain>
    </source>
</reference>
<keyword evidence="1" id="KW-0175">Coiled coil</keyword>
<dbReference type="SUPFAM" id="SSF53448">
    <property type="entry name" value="Nucleotide-diphospho-sugar transferases"/>
    <property type="match status" value="1"/>
</dbReference>
<dbReference type="EMBL" id="BAAAMU010000022">
    <property type="protein sequence ID" value="GAA1635173.1"/>
    <property type="molecule type" value="Genomic_DNA"/>
</dbReference>
<keyword evidence="5" id="KW-1185">Reference proteome</keyword>
<accession>A0ABN2F988</accession>
<dbReference type="CDD" id="cd00761">
    <property type="entry name" value="Glyco_tranf_GTA_type"/>
    <property type="match status" value="1"/>
</dbReference>
<name>A0ABN2F988_9ACTN</name>
<proteinExistence type="predicted"/>
<evidence type="ECO:0000256" key="2">
    <source>
        <dbReference type="SAM" id="MobiDB-lite"/>
    </source>
</evidence>
<feature type="coiled-coil region" evidence="1">
    <location>
        <begin position="557"/>
        <end position="619"/>
    </location>
</feature>
<dbReference type="Gene3D" id="3.90.550.10">
    <property type="entry name" value="Spore Coat Polysaccharide Biosynthesis Protein SpsA, Chain A"/>
    <property type="match status" value="1"/>
</dbReference>
<dbReference type="Proteomes" id="UP001500064">
    <property type="component" value="Unassembled WGS sequence"/>
</dbReference>
<evidence type="ECO:0000256" key="1">
    <source>
        <dbReference type="SAM" id="Coils"/>
    </source>
</evidence>
<dbReference type="InterPro" id="IPR029044">
    <property type="entry name" value="Nucleotide-diphossugar_trans"/>
</dbReference>